<dbReference type="InterPro" id="IPR007836">
    <property type="entry name" value="Ribosomal_eS32"/>
</dbReference>
<evidence type="ECO:0000256" key="4">
    <source>
        <dbReference type="RuleBase" id="RU368055"/>
    </source>
</evidence>
<reference evidence="5" key="1">
    <citation type="submission" date="2021-01" db="EMBL/GenBank/DDBJ databases">
        <authorList>
            <consortium name="Genoscope - CEA"/>
            <person name="William W."/>
        </authorList>
    </citation>
    <scope>NUCLEOTIDE SEQUENCE</scope>
</reference>
<keyword evidence="6" id="KW-1185">Reference proteome</keyword>
<organism evidence="5 6">
    <name type="scientific">Paramecium pentaurelia</name>
    <dbReference type="NCBI Taxonomy" id="43138"/>
    <lineage>
        <taxon>Eukaryota</taxon>
        <taxon>Sar</taxon>
        <taxon>Alveolata</taxon>
        <taxon>Ciliophora</taxon>
        <taxon>Intramacronucleata</taxon>
        <taxon>Oligohymenophorea</taxon>
        <taxon>Peniculida</taxon>
        <taxon>Parameciidae</taxon>
        <taxon>Paramecium</taxon>
    </lineage>
</organism>
<proteinExistence type="inferred from homology"/>
<sequence>MREKWRKKRMRRLKRKRPILQVLIFQSWVTYNPSKNIKSIIQYLLRLIQIYNYAQEVFIICSQLIIIQFQWSRSLQVGSKLHLKQFIITLLQTKEFLECENQSIKQKQILLTSSKKEPNRNKVRFNDMVKSNKYFEKNQSSKCYKIILKSQQSVYLFIEYFKGVLVYKYNKKKNINWNPNLNYPFLFIQQHYFYKRNIILIEYYHSNYITHSNLNTEIILQHEMTYQSLDCIQCYQQNNEDIY</sequence>
<dbReference type="Proteomes" id="UP000689195">
    <property type="component" value="Unassembled WGS sequence"/>
</dbReference>
<dbReference type="AlphaFoldDB" id="A0A8S1TTC8"/>
<dbReference type="GO" id="GO:0005840">
    <property type="term" value="C:ribosome"/>
    <property type="evidence" value="ECO:0007669"/>
    <property type="project" value="UniProtKB-KW"/>
</dbReference>
<evidence type="ECO:0000256" key="2">
    <source>
        <dbReference type="ARBA" id="ARBA00023274"/>
    </source>
</evidence>
<keyword evidence="1 4" id="KW-0689">Ribosomal protein</keyword>
<name>A0A8S1TTC8_9CILI</name>
<protein>
    <recommendedName>
        <fullName evidence="4">60S ribosomal protein L41</fullName>
    </recommendedName>
</protein>
<evidence type="ECO:0000256" key="1">
    <source>
        <dbReference type="ARBA" id="ARBA00022980"/>
    </source>
</evidence>
<evidence type="ECO:0000313" key="6">
    <source>
        <dbReference type="Proteomes" id="UP000689195"/>
    </source>
</evidence>
<comment type="subunit">
    <text evidence="4">Component of the large ribosomal subunit.</text>
</comment>
<evidence type="ECO:0000256" key="3">
    <source>
        <dbReference type="ARBA" id="ARBA00043969"/>
    </source>
</evidence>
<accession>A0A8S1TTC8</accession>
<gene>
    <name evidence="5" type="ORF">PPENT_87.1.T0260142</name>
</gene>
<dbReference type="GO" id="GO:0006412">
    <property type="term" value="P:translation"/>
    <property type="evidence" value="ECO:0007669"/>
    <property type="project" value="InterPro"/>
</dbReference>
<dbReference type="Pfam" id="PF05162">
    <property type="entry name" value="Ribosomal_L41"/>
    <property type="match status" value="1"/>
</dbReference>
<comment type="caution">
    <text evidence="5">The sequence shown here is derived from an EMBL/GenBank/DDBJ whole genome shotgun (WGS) entry which is preliminary data.</text>
</comment>
<dbReference type="EMBL" id="CAJJDO010000026">
    <property type="protein sequence ID" value="CAD8154787.1"/>
    <property type="molecule type" value="Genomic_DNA"/>
</dbReference>
<comment type="similarity">
    <text evidence="3 4">Belongs to the eukaryotic ribosomal protein eS32 family.</text>
</comment>
<dbReference type="GO" id="GO:1990904">
    <property type="term" value="C:ribonucleoprotein complex"/>
    <property type="evidence" value="ECO:0007669"/>
    <property type="project" value="UniProtKB-KW"/>
</dbReference>
<keyword evidence="2 4" id="KW-0687">Ribonucleoprotein</keyword>
<dbReference type="GO" id="GO:0003735">
    <property type="term" value="F:structural constituent of ribosome"/>
    <property type="evidence" value="ECO:0007669"/>
    <property type="project" value="UniProtKB-UniRule"/>
</dbReference>
<evidence type="ECO:0000313" key="5">
    <source>
        <dbReference type="EMBL" id="CAD8154787.1"/>
    </source>
</evidence>